<sequence>MSTCPDGHESASDDYCDICGTPMDAPSSGAAQPTASAASSEPAAQRIACPNCQTDNVANALFCEACGYDFTTGTMPRPWVSPFAAMSQPAPSPETNEAGTDDAGADEAADEAGTDEAEGDEAETYGADGAEIDEPESDIPTTDTPVSDGPEEPQPDEPVVSEPVEPEAADVPEQPQPDAVAEERADDDQADEGEAEGADEDEADDPGLQWVAELWVDPDWYRQQEPPDPMPSPGLPTIVPLTKKSNLVGRPSRSRNIHPDVDCDSDPGASRRQAQLTTDGRRWWIEDLDSANGTYVAGAFSSLPEDPIPVGQRHELDPDDRIYLGAWTRMVIRQAAEDELETFG</sequence>
<dbReference type="EMBL" id="DVLP01000224">
    <property type="protein sequence ID" value="HIT75402.1"/>
    <property type="molecule type" value="Genomic_DNA"/>
</dbReference>
<organism evidence="4 5">
    <name type="scientific">Candidatus Avipropionibacterium avicola</name>
    <dbReference type="NCBI Taxonomy" id="2840701"/>
    <lineage>
        <taxon>Bacteria</taxon>
        <taxon>Bacillati</taxon>
        <taxon>Actinomycetota</taxon>
        <taxon>Actinomycetes</taxon>
        <taxon>Propionibacteriales</taxon>
        <taxon>Propionibacteriaceae</taxon>
        <taxon>Propionibacteriaceae incertae sedis</taxon>
        <taxon>Candidatus Avipropionibacterium</taxon>
    </lineage>
</organism>
<reference evidence="4" key="2">
    <citation type="journal article" date="2021" name="PeerJ">
        <title>Extensive microbial diversity within the chicken gut microbiome revealed by metagenomics and culture.</title>
        <authorList>
            <person name="Gilroy R."/>
            <person name="Ravi A."/>
            <person name="Getino M."/>
            <person name="Pursley I."/>
            <person name="Horton D.L."/>
            <person name="Alikhan N.F."/>
            <person name="Baker D."/>
            <person name="Gharbi K."/>
            <person name="Hall N."/>
            <person name="Watson M."/>
            <person name="Adriaenssens E.M."/>
            <person name="Foster-Nyarko E."/>
            <person name="Jarju S."/>
            <person name="Secka A."/>
            <person name="Antonio M."/>
            <person name="Oren A."/>
            <person name="Chaudhuri R.R."/>
            <person name="La Ragione R."/>
            <person name="Hildebrand F."/>
            <person name="Pallen M.J."/>
        </authorList>
    </citation>
    <scope>NUCLEOTIDE SEQUENCE</scope>
    <source>
        <strain evidence="4">ChiGjej1B1-24693</strain>
    </source>
</reference>
<gene>
    <name evidence="4" type="ORF">IAA98_07450</name>
</gene>
<dbReference type="SUPFAM" id="SSF49879">
    <property type="entry name" value="SMAD/FHA domain"/>
    <property type="match status" value="1"/>
</dbReference>
<dbReference type="CDD" id="cd00060">
    <property type="entry name" value="FHA"/>
    <property type="match status" value="1"/>
</dbReference>
<dbReference type="Proteomes" id="UP000886842">
    <property type="component" value="Unassembled WGS sequence"/>
</dbReference>
<dbReference type="InterPro" id="IPR008984">
    <property type="entry name" value="SMAD_FHA_dom_sf"/>
</dbReference>
<evidence type="ECO:0000259" key="3">
    <source>
        <dbReference type="PROSITE" id="PS50006"/>
    </source>
</evidence>
<dbReference type="AlphaFoldDB" id="A0A9D1GXV0"/>
<dbReference type="InterPro" id="IPR000253">
    <property type="entry name" value="FHA_dom"/>
</dbReference>
<protein>
    <submittedName>
        <fullName evidence="4">FHA domain-containing protein</fullName>
    </submittedName>
</protein>
<dbReference type="SMART" id="SM00240">
    <property type="entry name" value="FHA"/>
    <property type="match status" value="1"/>
</dbReference>
<evidence type="ECO:0000313" key="5">
    <source>
        <dbReference type="Proteomes" id="UP000886842"/>
    </source>
</evidence>
<dbReference type="PROSITE" id="PS50006">
    <property type="entry name" value="FHA_DOMAIN"/>
    <property type="match status" value="1"/>
</dbReference>
<accession>A0A9D1GXV0</accession>
<reference evidence="4" key="1">
    <citation type="submission" date="2020-10" db="EMBL/GenBank/DDBJ databases">
        <authorList>
            <person name="Gilroy R."/>
        </authorList>
    </citation>
    <scope>NUCLEOTIDE SEQUENCE</scope>
    <source>
        <strain evidence="4">ChiGjej1B1-24693</strain>
    </source>
</reference>
<evidence type="ECO:0000256" key="1">
    <source>
        <dbReference type="ARBA" id="ARBA00022553"/>
    </source>
</evidence>
<proteinExistence type="predicted"/>
<keyword evidence="1" id="KW-0597">Phosphoprotein</keyword>
<feature type="region of interest" description="Disordered" evidence="2">
    <location>
        <begin position="80"/>
        <end position="276"/>
    </location>
</feature>
<comment type="caution">
    <text evidence="4">The sequence shown here is derived from an EMBL/GenBank/DDBJ whole genome shotgun (WGS) entry which is preliminary data.</text>
</comment>
<dbReference type="Gene3D" id="2.60.200.20">
    <property type="match status" value="1"/>
</dbReference>
<dbReference type="Pfam" id="PF00498">
    <property type="entry name" value="FHA"/>
    <property type="match status" value="1"/>
</dbReference>
<feature type="domain" description="FHA" evidence="3">
    <location>
        <begin position="246"/>
        <end position="301"/>
    </location>
</feature>
<name>A0A9D1GXV0_9ACTN</name>
<evidence type="ECO:0000256" key="2">
    <source>
        <dbReference type="SAM" id="MobiDB-lite"/>
    </source>
</evidence>
<feature type="compositionally biased region" description="Acidic residues" evidence="2">
    <location>
        <begin position="99"/>
        <end position="123"/>
    </location>
</feature>
<evidence type="ECO:0000313" key="4">
    <source>
        <dbReference type="EMBL" id="HIT75402.1"/>
    </source>
</evidence>
<feature type="compositionally biased region" description="Acidic residues" evidence="2">
    <location>
        <begin position="184"/>
        <end position="205"/>
    </location>
</feature>